<evidence type="ECO:0000256" key="2">
    <source>
        <dbReference type="ARBA" id="ARBA00003117"/>
    </source>
</evidence>
<dbReference type="PANTHER" id="PTHR43785">
    <property type="entry name" value="GAMMA-GLUTAMYLPUTRESCINE SYNTHETASE"/>
    <property type="match status" value="1"/>
</dbReference>
<evidence type="ECO:0000259" key="9">
    <source>
        <dbReference type="PROSITE" id="PS51987"/>
    </source>
</evidence>
<dbReference type="Proteomes" id="UP001144805">
    <property type="component" value="Unassembled WGS sequence"/>
</dbReference>
<dbReference type="GO" id="GO:0004356">
    <property type="term" value="F:glutamine synthetase activity"/>
    <property type="evidence" value="ECO:0007669"/>
    <property type="project" value="InterPro"/>
</dbReference>
<dbReference type="Pfam" id="PF00120">
    <property type="entry name" value="Gln-synt_C"/>
    <property type="match status" value="1"/>
</dbReference>
<dbReference type="RefSeq" id="WP_266340896.1">
    <property type="nucleotide sequence ID" value="NZ_JAPKNK010000013.1"/>
</dbReference>
<keyword evidence="4" id="KW-0547">Nucleotide-binding</keyword>
<accession>A0A9X3E5H7</accession>
<evidence type="ECO:0000256" key="8">
    <source>
        <dbReference type="RuleBase" id="RU000384"/>
    </source>
</evidence>
<dbReference type="EMBL" id="JAPKNK010000013">
    <property type="protein sequence ID" value="MCX5571934.1"/>
    <property type="molecule type" value="Genomic_DNA"/>
</dbReference>
<evidence type="ECO:0000313" key="10">
    <source>
        <dbReference type="EMBL" id="MCX5571934.1"/>
    </source>
</evidence>
<evidence type="ECO:0000256" key="4">
    <source>
        <dbReference type="ARBA" id="ARBA00022741"/>
    </source>
</evidence>
<name>A0A9X3E5H7_9HYPH</name>
<dbReference type="InterPro" id="IPR036651">
    <property type="entry name" value="Gln_synt_N_sf"/>
</dbReference>
<keyword evidence="11" id="KW-1185">Reference proteome</keyword>
<evidence type="ECO:0000256" key="3">
    <source>
        <dbReference type="ARBA" id="ARBA00022598"/>
    </source>
</evidence>
<dbReference type="AlphaFoldDB" id="A0A9X3E5H7"/>
<keyword evidence="3" id="KW-0436">Ligase</keyword>
<comment type="function">
    <text evidence="2">Catalyzes the ATP-dependent biosynthesis of glutamine from glutamate and ammonia.</text>
</comment>
<dbReference type="PANTHER" id="PTHR43785:SF12">
    <property type="entry name" value="TYPE-1 GLUTAMINE SYNTHETASE 2"/>
    <property type="match status" value="1"/>
</dbReference>
<dbReference type="Gene3D" id="3.30.590.10">
    <property type="entry name" value="Glutamine synthetase/guanido kinase, catalytic domain"/>
    <property type="match status" value="1"/>
</dbReference>
<dbReference type="InterPro" id="IPR008147">
    <property type="entry name" value="Gln_synt_N"/>
</dbReference>
<dbReference type="PROSITE" id="PS51987">
    <property type="entry name" value="GS_CATALYTIC"/>
    <property type="match status" value="1"/>
</dbReference>
<comment type="caution">
    <text evidence="10">The sequence shown here is derived from an EMBL/GenBank/DDBJ whole genome shotgun (WGS) entry which is preliminary data.</text>
</comment>
<evidence type="ECO:0000256" key="1">
    <source>
        <dbReference type="ARBA" id="ARBA00001946"/>
    </source>
</evidence>
<dbReference type="GO" id="GO:0006542">
    <property type="term" value="P:glutamine biosynthetic process"/>
    <property type="evidence" value="ECO:0007669"/>
    <property type="project" value="InterPro"/>
</dbReference>
<proteinExistence type="inferred from homology"/>
<dbReference type="SUPFAM" id="SSF55931">
    <property type="entry name" value="Glutamine synthetase/guanido kinase"/>
    <property type="match status" value="1"/>
</dbReference>
<gene>
    <name evidence="10" type="ORF">OSH07_22225</name>
</gene>
<feature type="domain" description="GS catalytic" evidence="9">
    <location>
        <begin position="104"/>
        <end position="439"/>
    </location>
</feature>
<evidence type="ECO:0000256" key="5">
    <source>
        <dbReference type="ARBA" id="ARBA00022840"/>
    </source>
</evidence>
<dbReference type="Gene3D" id="3.10.20.70">
    <property type="entry name" value="Glutamine synthetase, N-terminal domain"/>
    <property type="match status" value="1"/>
</dbReference>
<evidence type="ECO:0000313" key="11">
    <source>
        <dbReference type="Proteomes" id="UP001144805"/>
    </source>
</evidence>
<comment type="similarity">
    <text evidence="7 8">Belongs to the glutamine synthetase family.</text>
</comment>
<sequence>MAIERETIVTVCCSDIAGQVRGKGFPARELENRRRFGVGWTPTNIMINCFGRIPATPFGAEGDLMLVPSPEGDITLDYGDGSPVERIVLGDILTMAGERWECCLRGFLKNALDRLEAETGLRVLASFEHEFWIDGGEERPGDSYAASTLRGLEPFIGDYVGALRANGLQPDTFLPEYGPRQYEITVDPALALQAADEAVKLREIGRSVARKHGYHLSFSPVVTRGIVGNGVHIHFSLIDKDGNPVMYDPAGPGKLSPVGASFAAGILKHGRAISAIAAPSAISYERLKPHSWSAYYLNLADRDREALLRICPYPEVEGVNVAKRYNIEFRGADATASPYLQLAMLIHAGLEGIRANLPAPYLSSGDPGTLSQAERDARGIGDLPRSLPEALQALEEDSVAMGWLGPVLSKAYLIHKRGEISMSEGIDIDELCRIYARAY</sequence>
<comment type="cofactor">
    <cofactor evidence="1">
        <name>Mg(2+)</name>
        <dbReference type="ChEBI" id="CHEBI:18420"/>
    </cofactor>
</comment>
<keyword evidence="5" id="KW-0067">ATP-binding</keyword>
<evidence type="ECO:0000256" key="6">
    <source>
        <dbReference type="ARBA" id="ARBA00023231"/>
    </source>
</evidence>
<protein>
    <submittedName>
        <fullName evidence="10">Glutamine synthetase family protein</fullName>
    </submittedName>
</protein>
<dbReference type="InterPro" id="IPR008146">
    <property type="entry name" value="Gln_synth_cat_dom"/>
</dbReference>
<dbReference type="InterPro" id="IPR014746">
    <property type="entry name" value="Gln_synth/guanido_kin_cat_dom"/>
</dbReference>
<evidence type="ECO:0000256" key="7">
    <source>
        <dbReference type="PROSITE-ProRule" id="PRU01331"/>
    </source>
</evidence>
<dbReference type="GO" id="GO:0005524">
    <property type="term" value="F:ATP binding"/>
    <property type="evidence" value="ECO:0007669"/>
    <property type="project" value="UniProtKB-KW"/>
</dbReference>
<organism evidence="10 11">
    <name type="scientific">Kaistia nematophila</name>
    <dbReference type="NCBI Taxonomy" id="2994654"/>
    <lineage>
        <taxon>Bacteria</taxon>
        <taxon>Pseudomonadati</taxon>
        <taxon>Pseudomonadota</taxon>
        <taxon>Alphaproteobacteria</taxon>
        <taxon>Hyphomicrobiales</taxon>
        <taxon>Kaistiaceae</taxon>
        <taxon>Kaistia</taxon>
    </lineage>
</organism>
<reference evidence="10" key="1">
    <citation type="submission" date="2022-11" db="EMBL/GenBank/DDBJ databases">
        <title>Biodiversity and phylogenetic relationships of bacteria.</title>
        <authorList>
            <person name="Machado R.A.R."/>
            <person name="Bhat A."/>
            <person name="Loulou A."/>
            <person name="Kallel S."/>
        </authorList>
    </citation>
    <scope>NUCLEOTIDE SEQUENCE</scope>
    <source>
        <strain evidence="10">K-TC2</strain>
    </source>
</reference>
<keyword evidence="6" id="KW-0535">Nitrogen fixation</keyword>
<dbReference type="SMART" id="SM01230">
    <property type="entry name" value="Gln-synt_C"/>
    <property type="match status" value="1"/>
</dbReference>
<dbReference type="Pfam" id="PF16952">
    <property type="entry name" value="Gln-synt_N_2"/>
    <property type="match status" value="1"/>
</dbReference>